<gene>
    <name evidence="1" type="ORF">CXB51_028350</name>
</gene>
<dbReference type="Proteomes" id="UP000701853">
    <property type="component" value="Chromosome 11"/>
</dbReference>
<organism evidence="1 2">
    <name type="scientific">Gossypium anomalum</name>
    <dbReference type="NCBI Taxonomy" id="47600"/>
    <lineage>
        <taxon>Eukaryota</taxon>
        <taxon>Viridiplantae</taxon>
        <taxon>Streptophyta</taxon>
        <taxon>Embryophyta</taxon>
        <taxon>Tracheophyta</taxon>
        <taxon>Spermatophyta</taxon>
        <taxon>Magnoliopsida</taxon>
        <taxon>eudicotyledons</taxon>
        <taxon>Gunneridae</taxon>
        <taxon>Pentapetalae</taxon>
        <taxon>rosids</taxon>
        <taxon>malvids</taxon>
        <taxon>Malvales</taxon>
        <taxon>Malvaceae</taxon>
        <taxon>Malvoideae</taxon>
        <taxon>Gossypium</taxon>
    </lineage>
</organism>
<dbReference type="PANTHER" id="PTHR33710:SF77">
    <property type="entry name" value="DNASE I-LIKE SUPERFAMILY PROTEIN"/>
    <property type="match status" value="1"/>
</dbReference>
<dbReference type="OrthoDB" id="1002282at2759"/>
<dbReference type="PANTHER" id="PTHR33710">
    <property type="entry name" value="BNAC02G09200D PROTEIN"/>
    <property type="match status" value="1"/>
</dbReference>
<comment type="caution">
    <text evidence="1">The sequence shown here is derived from an EMBL/GenBank/DDBJ whole genome shotgun (WGS) entry which is preliminary data.</text>
</comment>
<proteinExistence type="predicted"/>
<name>A0A8J5Y6B2_9ROSI</name>
<dbReference type="EMBL" id="JAHUZN010000011">
    <property type="protein sequence ID" value="KAG8478573.1"/>
    <property type="molecule type" value="Genomic_DNA"/>
</dbReference>
<protein>
    <submittedName>
        <fullName evidence="1">Uncharacterized protein</fullName>
    </submittedName>
</protein>
<accession>A0A8J5Y6B2</accession>
<sequence length="239" mass="28194">MLMDVVTSAFIEYKKEVRPNIIALFETRISGCKADTIIVKFGYDNSFRVEASSFVGAFIAIQGLNCRHFKSFVFHNDLYDLGFQGPCFTWNRGNLFRRLDRSLCNNFRHSFTPNTIVRHLYKLKSDHQPIIVSTSSTETNNRRAEEGITTNLKKFTHLIHVWNINVFGNIFVRKRKAMMELDRIQKAIERRDSVRHKSREVEVHLEIENILNQEELLWFQKSRSEWLSNGDRNTKYFHS</sequence>
<evidence type="ECO:0000313" key="1">
    <source>
        <dbReference type="EMBL" id="KAG8478573.1"/>
    </source>
</evidence>
<keyword evidence="2" id="KW-1185">Reference proteome</keyword>
<reference evidence="1 2" key="1">
    <citation type="journal article" date="2021" name="bioRxiv">
        <title>The Gossypium anomalum genome as a resource for cotton improvement and evolutionary analysis of hybrid incompatibility.</title>
        <authorList>
            <person name="Grover C.E."/>
            <person name="Yuan D."/>
            <person name="Arick M.A."/>
            <person name="Miller E.R."/>
            <person name="Hu G."/>
            <person name="Peterson D.G."/>
            <person name="Wendel J.F."/>
            <person name="Udall J.A."/>
        </authorList>
    </citation>
    <scope>NUCLEOTIDE SEQUENCE [LARGE SCALE GENOMIC DNA]</scope>
    <source>
        <strain evidence="1">JFW-Udall</strain>
        <tissue evidence="1">Leaf</tissue>
    </source>
</reference>
<evidence type="ECO:0000313" key="2">
    <source>
        <dbReference type="Proteomes" id="UP000701853"/>
    </source>
</evidence>
<dbReference type="SUPFAM" id="SSF56219">
    <property type="entry name" value="DNase I-like"/>
    <property type="match status" value="1"/>
</dbReference>
<dbReference type="AlphaFoldDB" id="A0A8J5Y6B2"/>
<dbReference type="InterPro" id="IPR036691">
    <property type="entry name" value="Endo/exonu/phosph_ase_sf"/>
</dbReference>